<keyword evidence="9" id="KW-1185">Reference proteome</keyword>
<dbReference type="InterPro" id="IPR005255">
    <property type="entry name" value="PdxA_fam"/>
</dbReference>
<dbReference type="EMBL" id="QWGB01000007">
    <property type="protein sequence ID" value="RIJ22249.1"/>
    <property type="molecule type" value="Genomic_DNA"/>
</dbReference>
<dbReference type="GO" id="GO:0008270">
    <property type="term" value="F:zinc ion binding"/>
    <property type="evidence" value="ECO:0007669"/>
    <property type="project" value="UniProtKB-UniRule"/>
</dbReference>
<evidence type="ECO:0000256" key="7">
    <source>
        <dbReference type="HAMAP-Rule" id="MF_00536"/>
    </source>
</evidence>
<comment type="pathway">
    <text evidence="7">Cofactor biosynthesis; pyridoxine 5'-phosphate biosynthesis; pyridoxine 5'-phosphate from D-erythrose 4-phosphate: step 4/5.</text>
</comment>
<dbReference type="InterPro" id="IPR037510">
    <property type="entry name" value="PdxA"/>
</dbReference>
<dbReference type="Proteomes" id="UP000265431">
    <property type="component" value="Unassembled WGS sequence"/>
</dbReference>
<evidence type="ECO:0000256" key="4">
    <source>
        <dbReference type="ARBA" id="ARBA00023002"/>
    </source>
</evidence>
<comment type="cofactor">
    <cofactor evidence="7">
        <name>Zn(2+)</name>
        <dbReference type="ChEBI" id="CHEBI:29105"/>
    </cofactor>
    <cofactor evidence="7">
        <name>Mg(2+)</name>
        <dbReference type="ChEBI" id="CHEBI:18420"/>
    </cofactor>
    <cofactor evidence="7">
        <name>Co(2+)</name>
        <dbReference type="ChEBI" id="CHEBI:48828"/>
    </cofactor>
    <text evidence="7">Binds 1 divalent metal cation per subunit. Can use ions such as Zn(2+), Mg(2+) or Co(2+).</text>
</comment>
<keyword evidence="7" id="KW-0862">Zinc</keyword>
<dbReference type="OrthoDB" id="9801783at2"/>
<keyword evidence="3 7" id="KW-0521">NADP</keyword>
<evidence type="ECO:0000256" key="5">
    <source>
        <dbReference type="ARBA" id="ARBA00023027"/>
    </source>
</evidence>
<protein>
    <recommendedName>
        <fullName evidence="7">4-hydroxythreonine-4-phosphate dehydrogenase</fullName>
        <ecNumber evidence="7">1.1.1.262</ecNumber>
    </recommendedName>
    <alternativeName>
        <fullName evidence="7">4-(phosphohydroxy)-L-threonine dehydrogenase</fullName>
    </alternativeName>
</protein>
<feature type="binding site" evidence="7">
    <location>
        <position position="269"/>
    </location>
    <ligand>
        <name>a divalent metal cation</name>
        <dbReference type="ChEBI" id="CHEBI:60240"/>
        <note>ligand shared between dimeric partners</note>
    </ligand>
</feature>
<keyword evidence="7" id="KW-0170">Cobalt</keyword>
<dbReference type="PANTHER" id="PTHR30004:SF6">
    <property type="entry name" value="D-THREONATE 4-PHOSPHATE DEHYDROGENASE"/>
    <property type="match status" value="1"/>
</dbReference>
<dbReference type="GO" id="GO:0050897">
    <property type="term" value="F:cobalt ion binding"/>
    <property type="evidence" value="ECO:0007669"/>
    <property type="project" value="UniProtKB-UniRule"/>
</dbReference>
<dbReference type="RefSeq" id="WP_119380168.1">
    <property type="nucleotide sequence ID" value="NZ_QWGB01000007.1"/>
</dbReference>
<evidence type="ECO:0000256" key="2">
    <source>
        <dbReference type="ARBA" id="ARBA00022723"/>
    </source>
</evidence>
<reference evidence="8 9" key="1">
    <citation type="submission" date="2018-08" db="EMBL/GenBank/DDBJ databases">
        <title>Henriciella mobilis sp. nov., isolated from seawater.</title>
        <authorList>
            <person name="Cheng H."/>
            <person name="Wu Y.-H."/>
            <person name="Xu X.-W."/>
            <person name="Guo L.-L."/>
        </authorList>
    </citation>
    <scope>NUCLEOTIDE SEQUENCE [LARGE SCALE GENOMIC DNA]</scope>
    <source>
        <strain evidence="8 9">CCUG66934</strain>
    </source>
</reference>
<feature type="binding site" evidence="7">
    <location>
        <position position="134"/>
    </location>
    <ligand>
        <name>substrate</name>
    </ligand>
</feature>
<evidence type="ECO:0000256" key="6">
    <source>
        <dbReference type="ARBA" id="ARBA00023096"/>
    </source>
</evidence>
<dbReference type="GO" id="GO:0042823">
    <property type="term" value="P:pyridoxal phosphate biosynthetic process"/>
    <property type="evidence" value="ECO:0007669"/>
    <property type="project" value="UniProtKB-UniRule"/>
</dbReference>
<dbReference type="Pfam" id="PF04166">
    <property type="entry name" value="PdxA"/>
    <property type="match status" value="1"/>
</dbReference>
<dbReference type="SUPFAM" id="SSF53659">
    <property type="entry name" value="Isocitrate/Isopropylmalate dehydrogenase-like"/>
    <property type="match status" value="1"/>
</dbReference>
<evidence type="ECO:0000313" key="8">
    <source>
        <dbReference type="EMBL" id="RIJ22249.1"/>
    </source>
</evidence>
<dbReference type="EC" id="1.1.1.262" evidence="7"/>
<keyword evidence="4 7" id="KW-0560">Oxidoreductase</keyword>
<dbReference type="UniPathway" id="UPA00244">
    <property type="reaction ID" value="UER00312"/>
</dbReference>
<proteinExistence type="inferred from homology"/>
<feature type="binding site" evidence="7">
    <location>
        <position position="277"/>
    </location>
    <ligand>
        <name>substrate</name>
    </ligand>
</feature>
<dbReference type="NCBIfam" id="TIGR00557">
    <property type="entry name" value="pdxA"/>
    <property type="match status" value="1"/>
</dbReference>
<comment type="miscellaneous">
    <text evidence="7">The active site is located at the dimer interface.</text>
</comment>
<feature type="binding site" evidence="7">
    <location>
        <position position="295"/>
    </location>
    <ligand>
        <name>substrate</name>
    </ligand>
</feature>
<feature type="binding site" evidence="7">
    <location>
        <position position="286"/>
    </location>
    <ligand>
        <name>substrate</name>
    </ligand>
</feature>
<evidence type="ECO:0000313" key="9">
    <source>
        <dbReference type="Proteomes" id="UP000265431"/>
    </source>
</evidence>
<comment type="similarity">
    <text evidence="7">Belongs to the PdxA family.</text>
</comment>
<keyword evidence="2 7" id="KW-0479">Metal-binding</keyword>
<dbReference type="GO" id="GO:0008615">
    <property type="term" value="P:pyridoxine biosynthetic process"/>
    <property type="evidence" value="ECO:0007669"/>
    <property type="project" value="UniProtKB-UniRule"/>
</dbReference>
<keyword evidence="7" id="KW-0460">Magnesium</keyword>
<dbReference type="GO" id="GO:0050570">
    <property type="term" value="F:4-hydroxythreonine-4-phosphate dehydrogenase activity"/>
    <property type="evidence" value="ECO:0007669"/>
    <property type="project" value="UniProtKB-UniRule"/>
</dbReference>
<feature type="binding site" evidence="7">
    <location>
        <position position="169"/>
    </location>
    <ligand>
        <name>a divalent metal cation</name>
        <dbReference type="ChEBI" id="CHEBI:60240"/>
        <note>ligand shared between dimeric partners</note>
    </ligand>
</feature>
<dbReference type="HAMAP" id="MF_00536">
    <property type="entry name" value="PdxA"/>
    <property type="match status" value="1"/>
</dbReference>
<evidence type="ECO:0000256" key="1">
    <source>
        <dbReference type="ARBA" id="ARBA00022490"/>
    </source>
</evidence>
<organism evidence="8 9">
    <name type="scientific">Henriciella barbarensis</name>
    <dbReference type="NCBI Taxonomy" id="86342"/>
    <lineage>
        <taxon>Bacteria</taxon>
        <taxon>Pseudomonadati</taxon>
        <taxon>Pseudomonadota</taxon>
        <taxon>Alphaproteobacteria</taxon>
        <taxon>Hyphomonadales</taxon>
        <taxon>Hyphomonadaceae</taxon>
        <taxon>Henriciella</taxon>
    </lineage>
</organism>
<dbReference type="GO" id="GO:0051287">
    <property type="term" value="F:NAD binding"/>
    <property type="evidence" value="ECO:0007669"/>
    <property type="project" value="InterPro"/>
</dbReference>
<dbReference type="GO" id="GO:0005737">
    <property type="term" value="C:cytoplasm"/>
    <property type="evidence" value="ECO:0007669"/>
    <property type="project" value="UniProtKB-SubCell"/>
</dbReference>
<dbReference type="PANTHER" id="PTHR30004">
    <property type="entry name" value="4-HYDROXYTHREONINE-4-PHOSPHATE DEHYDROGENASE"/>
    <property type="match status" value="1"/>
</dbReference>
<keyword evidence="1 7" id="KW-0963">Cytoplasm</keyword>
<sequence length="336" mass="35136">MANSKDLPLAVTMGDPAGCGPQITLRAWKTLSAEPGVSPFYVTADPAIFGEAAAAIDHPADAARLFADKLPVLPLKTVLPDFSTGTPDSALAPGIVESIDRAMADTFAGLSGGVVTNPISKAVLYSAGFRHPGHTEYLAELCEAHTGRPSPPVMMLVGGGLRVALATIHVPLMRVLDHLTSTSLESVIRITAQAMQRDFGIGTPRIGLTGLNPHAGESGTIGLEERDIINPVADRLRAESIDVSNARPADTIFAETLNGRFDAVIAMTHDQGLIPVKTLDIWGGVNTTLGLPVIRTSPDHGTAYDAAADNAARPDSLIAAIRLASKMAAQRARHDG</sequence>
<comment type="subcellular location">
    <subcellularLocation>
        <location evidence="7">Cytoplasm</location>
    </subcellularLocation>
</comment>
<feature type="binding site" evidence="7">
    <location>
        <position position="214"/>
    </location>
    <ligand>
        <name>a divalent metal cation</name>
        <dbReference type="ChEBI" id="CHEBI:60240"/>
        <note>ligand shared between dimeric partners</note>
    </ligand>
</feature>
<accession>A0A399QY54</accession>
<keyword evidence="5 7" id="KW-0520">NAD</keyword>
<dbReference type="GO" id="GO:0000287">
    <property type="term" value="F:magnesium ion binding"/>
    <property type="evidence" value="ECO:0007669"/>
    <property type="project" value="UniProtKB-UniRule"/>
</dbReference>
<keyword evidence="6 7" id="KW-0664">Pyridoxine biosynthesis</keyword>
<evidence type="ECO:0000256" key="3">
    <source>
        <dbReference type="ARBA" id="ARBA00022857"/>
    </source>
</evidence>
<comment type="caution">
    <text evidence="8">The sequence shown here is derived from an EMBL/GenBank/DDBJ whole genome shotgun (WGS) entry which is preliminary data.</text>
</comment>
<feature type="binding site" evidence="7">
    <location>
        <position position="135"/>
    </location>
    <ligand>
        <name>substrate</name>
    </ligand>
</feature>
<name>A0A399QY54_9PROT</name>
<dbReference type="AlphaFoldDB" id="A0A399QY54"/>
<dbReference type="Gene3D" id="3.40.718.10">
    <property type="entry name" value="Isopropylmalate Dehydrogenase"/>
    <property type="match status" value="1"/>
</dbReference>
<comment type="catalytic activity">
    <reaction evidence="7">
        <text>4-(phosphooxy)-L-threonine + NAD(+) = 3-amino-2-oxopropyl phosphate + CO2 + NADH</text>
        <dbReference type="Rhea" id="RHEA:32275"/>
        <dbReference type="ChEBI" id="CHEBI:16526"/>
        <dbReference type="ChEBI" id="CHEBI:57279"/>
        <dbReference type="ChEBI" id="CHEBI:57540"/>
        <dbReference type="ChEBI" id="CHEBI:57945"/>
        <dbReference type="ChEBI" id="CHEBI:58452"/>
        <dbReference type="EC" id="1.1.1.262"/>
    </reaction>
</comment>
<comment type="subunit">
    <text evidence="7">Homodimer.</text>
</comment>
<gene>
    <name evidence="7 8" type="primary">pdxA</name>
    <name evidence="8" type="ORF">D1224_11885</name>
</gene>
<comment type="function">
    <text evidence="7">Catalyzes the NAD(P)-dependent oxidation of 4-(phosphooxy)-L-threonine (HTP) into 2-amino-3-oxo-4-(phosphooxy)butyric acid which spontaneously decarboxylates to form 3-amino-2-oxopropyl phosphate (AHAP).</text>
</comment>
<dbReference type="NCBIfam" id="NF003699">
    <property type="entry name" value="PRK05312.1"/>
    <property type="match status" value="1"/>
</dbReference>